<dbReference type="EC" id="2.4.2.31" evidence="7"/>
<evidence type="ECO:0000256" key="6">
    <source>
        <dbReference type="ARBA" id="ARBA00047597"/>
    </source>
</evidence>
<comment type="catalytic activity">
    <reaction evidence="6 7">
        <text>L-arginyl-[protein] + NAD(+) = N(omega)-(ADP-D-ribosyl)-L-arginyl-[protein] + nicotinamide + H(+)</text>
        <dbReference type="Rhea" id="RHEA:19149"/>
        <dbReference type="Rhea" id="RHEA-COMP:10532"/>
        <dbReference type="Rhea" id="RHEA-COMP:15087"/>
        <dbReference type="ChEBI" id="CHEBI:15378"/>
        <dbReference type="ChEBI" id="CHEBI:17154"/>
        <dbReference type="ChEBI" id="CHEBI:29965"/>
        <dbReference type="ChEBI" id="CHEBI:57540"/>
        <dbReference type="ChEBI" id="CHEBI:142554"/>
        <dbReference type="EC" id="2.4.2.31"/>
    </reaction>
</comment>
<dbReference type="GO" id="GO:0003950">
    <property type="term" value="F:NAD+ poly-ADP-ribosyltransferase activity"/>
    <property type="evidence" value="ECO:0007669"/>
    <property type="project" value="TreeGrafter"/>
</dbReference>
<keyword evidence="7" id="KW-0732">Signal</keyword>
<evidence type="ECO:0000256" key="1">
    <source>
        <dbReference type="ARBA" id="ARBA00009558"/>
    </source>
</evidence>
<dbReference type="EMBL" id="JBBPFD010000009">
    <property type="protein sequence ID" value="KAK7912901.1"/>
    <property type="molecule type" value="Genomic_DNA"/>
</dbReference>
<protein>
    <recommendedName>
        <fullName evidence="7">NAD(P)(+)--arginine ADP-ribosyltransferase</fullName>
        <ecNumber evidence="7">2.4.2.31</ecNumber>
    </recommendedName>
    <alternativeName>
        <fullName evidence="7">Mono(ADP-ribosyl)transferase</fullName>
    </alternativeName>
</protein>
<dbReference type="PRINTS" id="PR00970">
    <property type="entry name" value="RIBTRNSFRASE"/>
</dbReference>
<sequence length="282" mass="31308">MPVGKHFVFAVLCSLALFTKGEIKIPLDIAPDAVDDMYEGCTKDALDKLVLSDLLHEELNNSVVFQTAWLQPQSSACPKVIPGGLKQHTTALRTIAADEGTLRKALNNAVYEHGRNATTYEDDFHFKSLHFLLMDSIRLLDPGLSVCTTVYSFSDPAFSAQKGSTVRLGRFWVGYSSLEILKKASDLSDEVILSITTCFFAELGVNICSKEPMTLLSPTEEFTVEDVRDIEEEDNDVSYQMIVLKHSQLKSTHNCYIFSGSPDISSHWLFLALLTPSIFIVS</sequence>
<evidence type="ECO:0000256" key="7">
    <source>
        <dbReference type="RuleBase" id="RU361228"/>
    </source>
</evidence>
<comment type="caution">
    <text evidence="8">The sequence shown here is derived from an EMBL/GenBank/DDBJ whole genome shotgun (WGS) entry which is preliminary data.</text>
</comment>
<keyword evidence="4" id="KW-0548">Nucleotidyltransferase</keyword>
<dbReference type="GO" id="GO:0106274">
    <property type="term" value="F:NAD+-protein-arginine ADP-ribosyltransferase activity"/>
    <property type="evidence" value="ECO:0007669"/>
    <property type="project" value="UniProtKB-EC"/>
</dbReference>
<keyword evidence="7" id="KW-0520">NAD</keyword>
<dbReference type="SUPFAM" id="SSF56399">
    <property type="entry name" value="ADP-ribosylation"/>
    <property type="match status" value="1"/>
</dbReference>
<dbReference type="Proteomes" id="UP001460270">
    <property type="component" value="Unassembled WGS sequence"/>
</dbReference>
<organism evidence="8 9">
    <name type="scientific">Mugilogobius chulae</name>
    <name type="common">yellowstripe goby</name>
    <dbReference type="NCBI Taxonomy" id="88201"/>
    <lineage>
        <taxon>Eukaryota</taxon>
        <taxon>Metazoa</taxon>
        <taxon>Chordata</taxon>
        <taxon>Craniata</taxon>
        <taxon>Vertebrata</taxon>
        <taxon>Euteleostomi</taxon>
        <taxon>Actinopterygii</taxon>
        <taxon>Neopterygii</taxon>
        <taxon>Teleostei</taxon>
        <taxon>Neoteleostei</taxon>
        <taxon>Acanthomorphata</taxon>
        <taxon>Gobiaria</taxon>
        <taxon>Gobiiformes</taxon>
        <taxon>Gobioidei</taxon>
        <taxon>Gobiidae</taxon>
        <taxon>Gobionellinae</taxon>
        <taxon>Mugilogobius</taxon>
    </lineage>
</organism>
<gene>
    <name evidence="8" type="ORF">WMY93_013112</name>
</gene>
<dbReference type="PANTHER" id="PTHR10339:SF27">
    <property type="entry name" value="NAD(P)(+)--ARGININE ADP-RIBOSYLTRANSFERASE"/>
    <property type="match status" value="1"/>
</dbReference>
<keyword evidence="2 7" id="KW-0328">Glycosyltransferase</keyword>
<keyword evidence="5 7" id="KW-0521">NADP</keyword>
<accession>A0AAW0PBC1</accession>
<dbReference type="GO" id="GO:0016779">
    <property type="term" value="F:nucleotidyltransferase activity"/>
    <property type="evidence" value="ECO:0007669"/>
    <property type="project" value="UniProtKB-KW"/>
</dbReference>
<dbReference type="Gene3D" id="3.90.176.10">
    <property type="entry name" value="Toxin ADP-ribosyltransferase, Chain A, domain 1"/>
    <property type="match status" value="1"/>
</dbReference>
<keyword evidence="9" id="KW-1185">Reference proteome</keyword>
<dbReference type="AlphaFoldDB" id="A0AAW0PBC1"/>
<name>A0AAW0PBC1_9GOBI</name>
<evidence type="ECO:0000256" key="5">
    <source>
        <dbReference type="ARBA" id="ARBA00022857"/>
    </source>
</evidence>
<comment type="similarity">
    <text evidence="1 7">Belongs to the Arg-specific ADP-ribosyltransferase family.</text>
</comment>
<evidence type="ECO:0000256" key="3">
    <source>
        <dbReference type="ARBA" id="ARBA00022679"/>
    </source>
</evidence>
<evidence type="ECO:0000313" key="8">
    <source>
        <dbReference type="EMBL" id="KAK7912901.1"/>
    </source>
</evidence>
<dbReference type="InterPro" id="IPR000768">
    <property type="entry name" value="ART"/>
</dbReference>
<dbReference type="Pfam" id="PF01129">
    <property type="entry name" value="ART"/>
    <property type="match status" value="1"/>
</dbReference>
<dbReference type="InterPro" id="IPR050999">
    <property type="entry name" value="ADP-ribosyltransferase_ARG"/>
</dbReference>
<proteinExistence type="inferred from homology"/>
<dbReference type="PANTHER" id="PTHR10339">
    <property type="entry name" value="ADP-RIBOSYLTRANSFERASE"/>
    <property type="match status" value="1"/>
</dbReference>
<evidence type="ECO:0000313" key="9">
    <source>
        <dbReference type="Proteomes" id="UP001460270"/>
    </source>
</evidence>
<feature type="signal peptide" evidence="7">
    <location>
        <begin position="1"/>
        <end position="21"/>
    </location>
</feature>
<evidence type="ECO:0000256" key="2">
    <source>
        <dbReference type="ARBA" id="ARBA00022676"/>
    </source>
</evidence>
<feature type="chain" id="PRO_5043112175" description="NAD(P)(+)--arginine ADP-ribosyltransferase" evidence="7">
    <location>
        <begin position="22"/>
        <end position="282"/>
    </location>
</feature>
<keyword evidence="3 7" id="KW-0808">Transferase</keyword>
<evidence type="ECO:0000256" key="4">
    <source>
        <dbReference type="ARBA" id="ARBA00022695"/>
    </source>
</evidence>
<reference evidence="9" key="1">
    <citation type="submission" date="2024-04" db="EMBL/GenBank/DDBJ databases">
        <title>Salinicola lusitanus LLJ914,a marine bacterium isolated from the Okinawa Trough.</title>
        <authorList>
            <person name="Li J."/>
        </authorList>
    </citation>
    <scope>NUCLEOTIDE SEQUENCE [LARGE SCALE GENOMIC DNA]</scope>
</reference>